<evidence type="ECO:0000313" key="3">
    <source>
        <dbReference type="Proteomes" id="UP000499080"/>
    </source>
</evidence>
<dbReference type="SUPFAM" id="SSF57756">
    <property type="entry name" value="Retrovirus zinc finger-like domains"/>
    <property type="match status" value="1"/>
</dbReference>
<gene>
    <name evidence="2" type="ORF">AVEN_268250_1</name>
</gene>
<dbReference type="SMART" id="SM00343">
    <property type="entry name" value="ZnF_C2HC"/>
    <property type="match status" value="2"/>
</dbReference>
<dbReference type="GO" id="GO:0003676">
    <property type="term" value="F:nucleic acid binding"/>
    <property type="evidence" value="ECO:0007669"/>
    <property type="project" value="InterPro"/>
</dbReference>
<dbReference type="EMBL" id="BGPR01000137">
    <property type="protein sequence ID" value="GBL98158.1"/>
    <property type="molecule type" value="Genomic_DNA"/>
</dbReference>
<dbReference type="Proteomes" id="UP000499080">
    <property type="component" value="Unassembled WGS sequence"/>
</dbReference>
<dbReference type="OrthoDB" id="6469589at2759"/>
<protein>
    <recommendedName>
        <fullName evidence="1">CCHC-type domain-containing protein</fullName>
    </recommendedName>
</protein>
<feature type="domain" description="CCHC-type" evidence="1">
    <location>
        <begin position="38"/>
        <end position="54"/>
    </location>
</feature>
<evidence type="ECO:0000313" key="2">
    <source>
        <dbReference type="EMBL" id="GBL98158.1"/>
    </source>
</evidence>
<dbReference type="InterPro" id="IPR036875">
    <property type="entry name" value="Znf_CCHC_sf"/>
</dbReference>
<dbReference type="AlphaFoldDB" id="A0A4Y2C1E9"/>
<proteinExistence type="predicted"/>
<name>A0A4Y2C1E9_ARAVE</name>
<dbReference type="InterPro" id="IPR001878">
    <property type="entry name" value="Znf_CCHC"/>
</dbReference>
<accession>A0A4Y2C1E9</accession>
<dbReference type="Gene3D" id="4.10.60.10">
    <property type="entry name" value="Zinc finger, CCHC-type"/>
    <property type="match status" value="1"/>
</dbReference>
<reference evidence="2 3" key="1">
    <citation type="journal article" date="2019" name="Sci. Rep.">
        <title>Orb-weaving spider Araneus ventricosus genome elucidates the spidroin gene catalogue.</title>
        <authorList>
            <person name="Kono N."/>
            <person name="Nakamura H."/>
            <person name="Ohtoshi R."/>
            <person name="Moran D.A.P."/>
            <person name="Shinohara A."/>
            <person name="Yoshida Y."/>
            <person name="Fujiwara M."/>
            <person name="Mori M."/>
            <person name="Tomita M."/>
            <person name="Arakawa K."/>
        </authorList>
    </citation>
    <scope>NUCLEOTIDE SEQUENCE [LARGE SCALE GENOMIC DNA]</scope>
</reference>
<feature type="domain" description="CCHC-type" evidence="1">
    <location>
        <begin position="65"/>
        <end position="81"/>
    </location>
</feature>
<dbReference type="GO" id="GO:0008270">
    <property type="term" value="F:zinc ion binding"/>
    <property type="evidence" value="ECO:0007669"/>
    <property type="project" value="InterPro"/>
</dbReference>
<evidence type="ECO:0000259" key="1">
    <source>
        <dbReference type="SMART" id="SM00343"/>
    </source>
</evidence>
<keyword evidence="3" id="KW-1185">Reference proteome</keyword>
<comment type="caution">
    <text evidence="2">The sequence shown here is derived from an EMBL/GenBank/DDBJ whole genome shotgun (WGS) entry which is preliminary data.</text>
</comment>
<sequence>MIPRDVTACRLLRALEKKILDRLEAGKKNAPRRNPNVTCWRCYKKEHVQRECTSDNPPRRNSNVTCWKCYEKGHVQRESPNDNASRRSPNVVCCTCNKYGLCANTLRLSSTTREPLTETKMPYPL</sequence>
<organism evidence="2 3">
    <name type="scientific">Araneus ventricosus</name>
    <name type="common">Orbweaver spider</name>
    <name type="synonym">Epeira ventricosa</name>
    <dbReference type="NCBI Taxonomy" id="182803"/>
    <lineage>
        <taxon>Eukaryota</taxon>
        <taxon>Metazoa</taxon>
        <taxon>Ecdysozoa</taxon>
        <taxon>Arthropoda</taxon>
        <taxon>Chelicerata</taxon>
        <taxon>Arachnida</taxon>
        <taxon>Araneae</taxon>
        <taxon>Araneomorphae</taxon>
        <taxon>Entelegynae</taxon>
        <taxon>Araneoidea</taxon>
        <taxon>Araneidae</taxon>
        <taxon>Araneus</taxon>
    </lineage>
</organism>